<dbReference type="InterPro" id="IPR044023">
    <property type="entry name" value="Ig_7"/>
</dbReference>
<feature type="non-terminal residue" evidence="3">
    <location>
        <position position="1144"/>
    </location>
</feature>
<evidence type="ECO:0000313" key="3">
    <source>
        <dbReference type="EMBL" id="MCV9930505.1"/>
    </source>
</evidence>
<evidence type="ECO:0000259" key="2">
    <source>
        <dbReference type="Pfam" id="PF19081"/>
    </source>
</evidence>
<feature type="domain" description="Ig-like" evidence="2">
    <location>
        <begin position="854"/>
        <end position="932"/>
    </location>
</feature>
<reference evidence="3" key="1">
    <citation type="submission" date="2022-10" db="EMBL/GenBank/DDBJ databases">
        <title>Two novel species of Flavobacterium.</title>
        <authorList>
            <person name="Liu Q."/>
            <person name="Xin Y.-H."/>
        </authorList>
    </citation>
    <scope>NUCLEOTIDE SEQUENCE</scope>
    <source>
        <strain evidence="3">LS1R49</strain>
    </source>
</reference>
<dbReference type="AlphaFoldDB" id="A0A9X3BZN2"/>
<evidence type="ECO:0000313" key="4">
    <source>
        <dbReference type="Proteomes" id="UP001151079"/>
    </source>
</evidence>
<proteinExistence type="predicted"/>
<comment type="caution">
    <text evidence="3">The sequence shown here is derived from an EMBL/GenBank/DDBJ whole genome shotgun (WGS) entry which is preliminary data.</text>
</comment>
<feature type="region of interest" description="Disordered" evidence="1">
    <location>
        <begin position="417"/>
        <end position="436"/>
    </location>
</feature>
<sequence length="1144" mass="113968">MFSQVCGTPGVDGPATVSSSINTYFPIEGNITLNAGTQSIFLAKVPPTDAYNNNFGAIQISAGDLILIIQMQDATIDYNNNANYGSGTTTSGPDGLGGTGFTSIGNTGIFEYVIATNNVPLTGGNLTFKGTGTNGGVRNSFYNADATTTRGKRTFQIVRVPQYSNLTLTSNITTPPFNGIAGGVIAFNVSGTFNFAGFTINGNARGFRGGYSPKADSNLNDSKTYVGLSTNNKISGKGEGMAGTPRYMWDGYNQVDNIVEGMPSGSAGRGAPANAGGGGNDHNCGGGGGGNGGYGGLGGAGWQGGKGDVLPLTGGGRPGFLSYITTTPFPRLVMGGGGGAGDANNASTGVKGGVGGAIILINAGTVQGTGYIYANGGKGAPGTYSGSPDGAGGGGAGGTVLLSISNNSTATITIEAKGGDGGNTENDNANEHGPGGGGGGGIICHNLSGTVTINTDVTRGMAGKSNAGKGINHGAIDGTNGYASTFTSADIPPNLQVNSNCFPSLETKVRSLPTASACNSIGEKVSYEIEIKNTGSGNAAGVVLDFLFPAGIGFDSATAIYTTEASGPLGPLTNTATINNPLFGGFNIAQNGVVTITLVGKITATISAGTHSSSAQALYLDPTRTTLNPVRKITAFTNAYGTANNKYEGANQSNVPGTNFNGANSILDDIKILALPAVPTTTVTQPSCTIPTGTIKVNTPANDEGISYTLRGTNPITAAINNTTGIFSGLVSNNYEVTTTSAEGCISPATASIAINAVVGAPRTTGVSICQGETGVLTATSTCSSSGGTVNEIQWYTSSTATKSIYTGSSFNPVGVAGSGLTNTNTAETKTYYAACSGASTCRTATNFVINAKPTITTTVSAARCDTGTVTLEATASAGTINWYAVATGGSSLGTGVSFTTPSLSTTTTYYVDATDNGCTSLSRTAVIATVNTTPTINSTTEKSRCGTGTLILEATASVGATINWYAASTGGLALATGASFTTPSLSTTTTYYVEATTAEGCRTASRIAVAAIVNTISTIIYSSGTQSPTVCTGTAIPTTIYTLGGSAISATVSNLPAGLTSTVDLTAKTVTISGTPAASGTYIITTVGHTEPCAAVTISGTITVNPNNTVSAASATPTLCINTTLANITHTTTGATGIGTATV</sequence>
<evidence type="ECO:0000256" key="1">
    <source>
        <dbReference type="SAM" id="MobiDB-lite"/>
    </source>
</evidence>
<feature type="domain" description="Ig-like" evidence="2">
    <location>
        <begin position="934"/>
        <end position="1015"/>
    </location>
</feature>
<dbReference type="Proteomes" id="UP001151079">
    <property type="component" value="Unassembled WGS sequence"/>
</dbReference>
<organism evidence="3 4">
    <name type="scientific">Flavobacterium shii</name>
    <dbReference type="NCBI Taxonomy" id="2987687"/>
    <lineage>
        <taxon>Bacteria</taxon>
        <taxon>Pseudomonadati</taxon>
        <taxon>Bacteroidota</taxon>
        <taxon>Flavobacteriia</taxon>
        <taxon>Flavobacteriales</taxon>
        <taxon>Flavobacteriaceae</taxon>
        <taxon>Flavobacterium</taxon>
    </lineage>
</organism>
<name>A0A9X3BZN2_9FLAO</name>
<protein>
    <recommendedName>
        <fullName evidence="2">Ig-like domain-containing protein</fullName>
    </recommendedName>
</protein>
<dbReference type="EMBL" id="JAOZEW010000038">
    <property type="protein sequence ID" value="MCV9930505.1"/>
    <property type="molecule type" value="Genomic_DNA"/>
</dbReference>
<gene>
    <name evidence="3" type="ORF">OIU83_22790</name>
</gene>
<keyword evidence="4" id="KW-1185">Reference proteome</keyword>
<dbReference type="Gene3D" id="2.60.40.10">
    <property type="entry name" value="Immunoglobulins"/>
    <property type="match status" value="1"/>
</dbReference>
<dbReference type="InterPro" id="IPR013783">
    <property type="entry name" value="Ig-like_fold"/>
</dbReference>
<dbReference type="Pfam" id="PF19081">
    <property type="entry name" value="Ig_7"/>
    <property type="match status" value="2"/>
</dbReference>
<accession>A0A9X3BZN2</accession>